<keyword evidence="2" id="KW-1003">Cell membrane</keyword>
<dbReference type="PANTHER" id="PTHR43652:SF2">
    <property type="entry name" value="BASIC AMINO ACID ANTIPORTER YFCC-RELATED"/>
    <property type="match status" value="1"/>
</dbReference>
<keyword evidence="5 6" id="KW-0472">Membrane</keyword>
<accession>A0A653I8T0</accession>
<reference evidence="7 8" key="1">
    <citation type="submission" date="2019-10" db="EMBL/GenBank/DDBJ databases">
        <authorList>
            <person name="Karimi E."/>
        </authorList>
    </citation>
    <scope>NUCLEOTIDE SEQUENCE [LARGE SCALE GENOMIC DNA]</scope>
    <source>
        <strain evidence="7">Exiguobacterium sp. 9Y</strain>
    </source>
</reference>
<sequence length="468" mass="50641">MNERKVQEDPSSRSFFKMPHTYAIIMGILLISVILTYTLPAGQFDREKQDGQTVVIDGTYRAVESAPVNLFGLFEAIPKGMEAGAGIIFYIFLVGGVFGIIRETGAIESGINQLINRFGQKGHIMIPMTMFVFSIAGATIGMAEETIIFVPIGIMLARALGYDAMTGAAIVSLGAAVGFAGGMLNPFTVGVAQSIAEVPLFSGIGYRTAIYLAFLLVTILYVMNYAQKVKKNPERSLVYDLEKHRKEEVTTTFSRFSKKHAFVLIVLIGGITLNVIGIFEWGWYLTELTASFLIIGMLAGIATLGINRTFESLIDGAKAVTFGALIVGFARAIVVILEDGRVIDTVIYGLSNAVGHLPTSLAVIGMYIVQLITNFFIPSGSGQAATTMPIMAPLADLLGIERQVAVLAFQYGDGLTNMIFPTSAHLMAFLAIAGIPYEKWLRFVWKLFAIWVTLACVALLLAVTLGIQ</sequence>
<feature type="transmembrane region" description="Helical" evidence="6">
    <location>
        <begin position="357"/>
        <end position="377"/>
    </location>
</feature>
<evidence type="ECO:0000313" key="8">
    <source>
        <dbReference type="Proteomes" id="UP000439752"/>
    </source>
</evidence>
<evidence type="ECO:0000313" key="7">
    <source>
        <dbReference type="EMBL" id="VWX35304.1"/>
    </source>
</evidence>
<keyword evidence="3 6" id="KW-0812">Transmembrane</keyword>
<feature type="transmembrane region" description="Helical" evidence="6">
    <location>
        <begin position="146"/>
        <end position="162"/>
    </location>
</feature>
<dbReference type="GO" id="GO:0005886">
    <property type="term" value="C:plasma membrane"/>
    <property type="evidence" value="ECO:0007669"/>
    <property type="project" value="UniProtKB-SubCell"/>
</dbReference>
<feature type="transmembrane region" description="Helical" evidence="6">
    <location>
        <begin position="418"/>
        <end position="435"/>
    </location>
</feature>
<dbReference type="Proteomes" id="UP000439752">
    <property type="component" value="Unassembled WGS sequence"/>
</dbReference>
<feature type="transmembrane region" description="Helical" evidence="6">
    <location>
        <begin position="83"/>
        <end position="101"/>
    </location>
</feature>
<keyword evidence="8" id="KW-1185">Reference proteome</keyword>
<dbReference type="PANTHER" id="PTHR43652">
    <property type="entry name" value="BASIC AMINO ACID ANTIPORTER YFCC-RELATED"/>
    <property type="match status" value="1"/>
</dbReference>
<comment type="subcellular location">
    <subcellularLocation>
        <location evidence="1">Cell membrane</location>
        <topology evidence="1">Multi-pass membrane protein</topology>
    </subcellularLocation>
</comment>
<dbReference type="RefSeq" id="WP_159173220.1">
    <property type="nucleotide sequence ID" value="NZ_LR732312.1"/>
</dbReference>
<protein>
    <submittedName>
        <fullName evidence="7">C4-dicarboxylate ABC transporter permease</fullName>
    </submittedName>
</protein>
<dbReference type="AlphaFoldDB" id="A0A653I8T0"/>
<feature type="transmembrane region" description="Helical" evidence="6">
    <location>
        <begin position="261"/>
        <end position="284"/>
    </location>
</feature>
<feature type="transmembrane region" description="Helical" evidence="6">
    <location>
        <begin position="21"/>
        <end position="39"/>
    </location>
</feature>
<dbReference type="InterPro" id="IPR051679">
    <property type="entry name" value="DASS-Related_Transporters"/>
</dbReference>
<keyword evidence="4 6" id="KW-1133">Transmembrane helix</keyword>
<gene>
    <name evidence="7" type="ORF">EXIGUO9Y_230083</name>
</gene>
<feature type="transmembrane region" description="Helical" evidence="6">
    <location>
        <begin position="122"/>
        <end position="140"/>
    </location>
</feature>
<evidence type="ECO:0000256" key="3">
    <source>
        <dbReference type="ARBA" id="ARBA00022692"/>
    </source>
</evidence>
<evidence type="ECO:0000256" key="4">
    <source>
        <dbReference type="ARBA" id="ARBA00022989"/>
    </source>
</evidence>
<dbReference type="InterPro" id="IPR018385">
    <property type="entry name" value="C4_dicarb_anaerob_car-like"/>
</dbReference>
<evidence type="ECO:0000256" key="5">
    <source>
        <dbReference type="ARBA" id="ARBA00023136"/>
    </source>
</evidence>
<organism evidence="7 8">
    <name type="scientific">Exiguobacterium oxidotolerans</name>
    <dbReference type="NCBI Taxonomy" id="223958"/>
    <lineage>
        <taxon>Bacteria</taxon>
        <taxon>Bacillati</taxon>
        <taxon>Bacillota</taxon>
        <taxon>Bacilli</taxon>
        <taxon>Bacillales</taxon>
        <taxon>Bacillales Family XII. Incertae Sedis</taxon>
        <taxon>Exiguobacterium</taxon>
    </lineage>
</organism>
<feature type="transmembrane region" description="Helical" evidence="6">
    <location>
        <begin position="169"/>
        <end position="192"/>
    </location>
</feature>
<feature type="transmembrane region" description="Helical" evidence="6">
    <location>
        <begin position="319"/>
        <end position="337"/>
    </location>
</feature>
<evidence type="ECO:0000256" key="6">
    <source>
        <dbReference type="SAM" id="Phobius"/>
    </source>
</evidence>
<feature type="transmembrane region" description="Helical" evidence="6">
    <location>
        <begin position="447"/>
        <end position="467"/>
    </location>
</feature>
<evidence type="ECO:0000256" key="2">
    <source>
        <dbReference type="ARBA" id="ARBA00022475"/>
    </source>
</evidence>
<name>A0A653I8T0_9BACL</name>
<dbReference type="Pfam" id="PF03606">
    <property type="entry name" value="DcuC"/>
    <property type="match status" value="1"/>
</dbReference>
<feature type="transmembrane region" description="Helical" evidence="6">
    <location>
        <begin position="204"/>
        <end position="226"/>
    </location>
</feature>
<feature type="transmembrane region" description="Helical" evidence="6">
    <location>
        <begin position="290"/>
        <end position="307"/>
    </location>
</feature>
<dbReference type="EMBL" id="CABWKQ010000016">
    <property type="protein sequence ID" value="VWX35304.1"/>
    <property type="molecule type" value="Genomic_DNA"/>
</dbReference>
<proteinExistence type="predicted"/>
<evidence type="ECO:0000256" key="1">
    <source>
        <dbReference type="ARBA" id="ARBA00004651"/>
    </source>
</evidence>